<dbReference type="PANTHER" id="PTHR23074">
    <property type="entry name" value="AAA DOMAIN-CONTAINING"/>
    <property type="match status" value="1"/>
</dbReference>
<feature type="domain" description="AAA+ ATPase" evidence="8">
    <location>
        <begin position="175"/>
        <end position="313"/>
    </location>
</feature>
<dbReference type="EMBL" id="CT868096">
    <property type="protein sequence ID" value="CAK70997.1"/>
    <property type="molecule type" value="Genomic_DNA"/>
</dbReference>
<evidence type="ECO:0000256" key="1">
    <source>
        <dbReference type="ARBA" id="ARBA00004496"/>
    </source>
</evidence>
<dbReference type="GO" id="GO:0005634">
    <property type="term" value="C:nucleus"/>
    <property type="evidence" value="ECO:0000318"/>
    <property type="project" value="GO_Central"/>
</dbReference>
<evidence type="ECO:0000256" key="5">
    <source>
        <dbReference type="ARBA" id="ARBA00022840"/>
    </source>
</evidence>
<protein>
    <recommendedName>
        <fullName evidence="8">AAA+ ATPase domain-containing protein</fullName>
    </recommendedName>
</protein>
<evidence type="ECO:0000256" key="3">
    <source>
        <dbReference type="ARBA" id="ARBA00022490"/>
    </source>
</evidence>
<dbReference type="GO" id="GO:0008568">
    <property type="term" value="F:microtubule severing ATPase activity"/>
    <property type="evidence" value="ECO:0000318"/>
    <property type="project" value="GO_Central"/>
</dbReference>
<dbReference type="FunFam" id="1.10.8.60:FF:000022">
    <property type="entry name" value="Fidgetin like 1"/>
    <property type="match status" value="1"/>
</dbReference>
<keyword evidence="5 6" id="KW-0067">ATP-binding</keyword>
<evidence type="ECO:0000256" key="7">
    <source>
        <dbReference type="SAM" id="MobiDB-lite"/>
    </source>
</evidence>
<organism evidence="9 10">
    <name type="scientific">Paramecium tetraurelia</name>
    <dbReference type="NCBI Taxonomy" id="5888"/>
    <lineage>
        <taxon>Eukaryota</taxon>
        <taxon>Sar</taxon>
        <taxon>Alveolata</taxon>
        <taxon>Ciliophora</taxon>
        <taxon>Intramacronucleata</taxon>
        <taxon>Oligohymenophorea</taxon>
        <taxon>Peniculida</taxon>
        <taxon>Parameciidae</taxon>
        <taxon>Paramecium</taxon>
    </lineage>
</organism>
<dbReference type="GeneID" id="5024179"/>
<evidence type="ECO:0000256" key="4">
    <source>
        <dbReference type="ARBA" id="ARBA00022741"/>
    </source>
</evidence>
<dbReference type="InterPro" id="IPR003593">
    <property type="entry name" value="AAA+_ATPase"/>
</dbReference>
<dbReference type="FunFam" id="3.40.50.300:FF:001054">
    <property type="entry name" value="ATPase, AAA family, putative"/>
    <property type="match status" value="1"/>
</dbReference>
<keyword evidence="4 6" id="KW-0547">Nucleotide-binding</keyword>
<dbReference type="PROSITE" id="PS00674">
    <property type="entry name" value="AAA"/>
    <property type="match status" value="1"/>
</dbReference>
<dbReference type="InterPro" id="IPR003959">
    <property type="entry name" value="ATPase_AAA_core"/>
</dbReference>
<dbReference type="eggNOG" id="KOG0740">
    <property type="taxonomic scope" value="Eukaryota"/>
</dbReference>
<dbReference type="InterPro" id="IPR027417">
    <property type="entry name" value="P-loop_NTPase"/>
</dbReference>
<feature type="compositionally biased region" description="Low complexity" evidence="7">
    <location>
        <begin position="22"/>
        <end position="34"/>
    </location>
</feature>
<keyword evidence="10" id="KW-1185">Reference proteome</keyword>
<sequence>MWNSIKQAINGDKKQKNKSRSPQKIQKIQKQGPQISQIDPKLQIQNAYKMIELGMKYYQNQQYSMAKVVLVNSSQVLLPVIKEKKQNQEDHAAEYQELIKAINTAEICTQKIDQIQKNLASQDPYYKQIIETAMIRKCDVSFDQIIGLESIKNQLEEVIVLPNLRPDIFTGIRAPPKGILFYGPPGNGKTLLAKAVANQIKCCFFNVSASTLVQKHLGEGEKLMKTLFKVAFLFQPAVIFIDEIDSILSSRSSEEHEASRRLKTEFLVSFDGMQTTDQDRIFLIAATNRPQDIDGAVLRRFVMNKINQTVKILIDQPDQQARLGLVRSLMSKVNHSIQDPALDKICEKLAGYSASDIKAVVKEACMQPLREDKNAIVAMSAQNIRPVRKEDFEFAINKVKPSLNQKQYQEYISFNKSEQ</sequence>
<dbReference type="HOGENOM" id="CLU_000688_21_14_1"/>
<dbReference type="Gene3D" id="1.10.8.60">
    <property type="match status" value="1"/>
</dbReference>
<dbReference type="OMA" id="LCQEAIW"/>
<evidence type="ECO:0000256" key="6">
    <source>
        <dbReference type="RuleBase" id="RU003651"/>
    </source>
</evidence>
<name>A0CJN0_PARTE</name>
<dbReference type="PANTHER" id="PTHR23074:SF17">
    <property type="entry name" value="FIDGETIN-LIKE PROTEIN 1"/>
    <property type="match status" value="1"/>
</dbReference>
<dbReference type="InParanoid" id="A0CJN0"/>
<dbReference type="InterPro" id="IPR003960">
    <property type="entry name" value="ATPase_AAA_CS"/>
</dbReference>
<feature type="region of interest" description="Disordered" evidence="7">
    <location>
        <begin position="1"/>
        <end position="34"/>
    </location>
</feature>
<dbReference type="GO" id="GO:0051013">
    <property type="term" value="P:microtubule severing"/>
    <property type="evidence" value="ECO:0000318"/>
    <property type="project" value="GO_Central"/>
</dbReference>
<proteinExistence type="inferred from homology"/>
<dbReference type="Pfam" id="PF17862">
    <property type="entry name" value="AAA_lid_3"/>
    <property type="match status" value="1"/>
</dbReference>
<dbReference type="Pfam" id="PF00004">
    <property type="entry name" value="AAA"/>
    <property type="match status" value="1"/>
</dbReference>
<dbReference type="Proteomes" id="UP000000600">
    <property type="component" value="Unassembled WGS sequence"/>
</dbReference>
<dbReference type="GO" id="GO:0005737">
    <property type="term" value="C:cytoplasm"/>
    <property type="evidence" value="ECO:0000318"/>
    <property type="project" value="GO_Central"/>
</dbReference>
<dbReference type="KEGG" id="ptm:GSPATT00000709001"/>
<reference evidence="9 10" key="1">
    <citation type="journal article" date="2006" name="Nature">
        <title>Global trends of whole-genome duplications revealed by the ciliate Paramecium tetraurelia.</title>
        <authorList>
            <consortium name="Genoscope"/>
            <person name="Aury J.-M."/>
            <person name="Jaillon O."/>
            <person name="Duret L."/>
            <person name="Noel B."/>
            <person name="Jubin C."/>
            <person name="Porcel B.M."/>
            <person name="Segurens B."/>
            <person name="Daubin V."/>
            <person name="Anthouard V."/>
            <person name="Aiach N."/>
            <person name="Arnaiz O."/>
            <person name="Billaut A."/>
            <person name="Beisson J."/>
            <person name="Blanc I."/>
            <person name="Bouhouche K."/>
            <person name="Camara F."/>
            <person name="Duharcourt S."/>
            <person name="Guigo R."/>
            <person name="Gogendeau D."/>
            <person name="Katinka M."/>
            <person name="Keller A.-M."/>
            <person name="Kissmehl R."/>
            <person name="Klotz C."/>
            <person name="Koll F."/>
            <person name="Le Moue A."/>
            <person name="Lepere C."/>
            <person name="Malinsky S."/>
            <person name="Nowacki M."/>
            <person name="Nowak J.K."/>
            <person name="Plattner H."/>
            <person name="Poulain J."/>
            <person name="Ruiz F."/>
            <person name="Serrano V."/>
            <person name="Zagulski M."/>
            <person name="Dessen P."/>
            <person name="Betermier M."/>
            <person name="Weissenbach J."/>
            <person name="Scarpelli C."/>
            <person name="Schachter V."/>
            <person name="Sperling L."/>
            <person name="Meyer E."/>
            <person name="Cohen J."/>
            <person name="Wincker P."/>
        </authorList>
    </citation>
    <scope>NUCLEOTIDE SEQUENCE [LARGE SCALE GENOMIC DNA]</scope>
    <source>
        <strain evidence="9 10">Stock d4-2</strain>
    </source>
</reference>
<dbReference type="InterPro" id="IPR041569">
    <property type="entry name" value="AAA_lid_3"/>
</dbReference>
<dbReference type="Gene3D" id="3.40.50.300">
    <property type="entry name" value="P-loop containing nucleotide triphosphate hydrolases"/>
    <property type="match status" value="1"/>
</dbReference>
<evidence type="ECO:0000313" key="10">
    <source>
        <dbReference type="Proteomes" id="UP000000600"/>
    </source>
</evidence>
<dbReference type="OrthoDB" id="29072at2759"/>
<gene>
    <name evidence="9" type="ORF">GSPATT00000709001</name>
</gene>
<evidence type="ECO:0000259" key="8">
    <source>
        <dbReference type="SMART" id="SM00382"/>
    </source>
</evidence>
<comment type="similarity">
    <text evidence="2 6">Belongs to the AAA ATPase family.</text>
</comment>
<evidence type="ECO:0000256" key="2">
    <source>
        <dbReference type="ARBA" id="ARBA00006914"/>
    </source>
</evidence>
<evidence type="ECO:0000313" key="9">
    <source>
        <dbReference type="EMBL" id="CAK70997.1"/>
    </source>
</evidence>
<dbReference type="SMART" id="SM00382">
    <property type="entry name" value="AAA"/>
    <property type="match status" value="1"/>
</dbReference>
<dbReference type="AlphaFoldDB" id="A0CJN0"/>
<dbReference type="GO" id="GO:0005524">
    <property type="term" value="F:ATP binding"/>
    <property type="evidence" value="ECO:0007669"/>
    <property type="project" value="UniProtKB-KW"/>
</dbReference>
<dbReference type="CDD" id="cd19509">
    <property type="entry name" value="RecA-like_VPS4-like"/>
    <property type="match status" value="1"/>
</dbReference>
<dbReference type="STRING" id="5888.A0CJN0"/>
<accession>A0CJN0</accession>
<dbReference type="InterPro" id="IPR050304">
    <property type="entry name" value="MT-severing_AAA_ATPase"/>
</dbReference>
<dbReference type="GO" id="GO:0016887">
    <property type="term" value="F:ATP hydrolysis activity"/>
    <property type="evidence" value="ECO:0000318"/>
    <property type="project" value="GO_Central"/>
</dbReference>
<dbReference type="RefSeq" id="XP_001438394.1">
    <property type="nucleotide sequence ID" value="XM_001438357.1"/>
</dbReference>
<dbReference type="SUPFAM" id="SSF52540">
    <property type="entry name" value="P-loop containing nucleoside triphosphate hydrolases"/>
    <property type="match status" value="1"/>
</dbReference>
<comment type="subcellular location">
    <subcellularLocation>
        <location evidence="1">Cytoplasm</location>
    </subcellularLocation>
</comment>
<keyword evidence="3" id="KW-0963">Cytoplasm</keyword>